<dbReference type="SUPFAM" id="SSF53474">
    <property type="entry name" value="alpha/beta-Hydrolases"/>
    <property type="match status" value="1"/>
</dbReference>
<keyword evidence="1" id="KW-0732">Signal</keyword>
<evidence type="ECO:0000313" key="3">
    <source>
        <dbReference type="EMBL" id="TBN50388.1"/>
    </source>
</evidence>
<dbReference type="PANTHER" id="PTHR43037:SF1">
    <property type="entry name" value="BLL1128 PROTEIN"/>
    <property type="match status" value="1"/>
</dbReference>
<organism evidence="3 4">
    <name type="scientific">Paracoccus sediminis</name>
    <dbReference type="NCBI Taxonomy" id="1214787"/>
    <lineage>
        <taxon>Bacteria</taxon>
        <taxon>Pseudomonadati</taxon>
        <taxon>Pseudomonadota</taxon>
        <taxon>Alphaproteobacteria</taxon>
        <taxon>Rhodobacterales</taxon>
        <taxon>Paracoccaceae</taxon>
        <taxon>Paracoccus</taxon>
    </lineage>
</organism>
<proteinExistence type="predicted"/>
<gene>
    <name evidence="3" type="ORF">EYF88_09050</name>
</gene>
<keyword evidence="4" id="KW-1185">Reference proteome</keyword>
<evidence type="ECO:0000256" key="1">
    <source>
        <dbReference type="ARBA" id="ARBA00022729"/>
    </source>
</evidence>
<comment type="caution">
    <text evidence="3">The sequence shown here is derived from an EMBL/GenBank/DDBJ whole genome shotgun (WGS) entry which is preliminary data.</text>
</comment>
<sequence length="347" mass="36692">MSMAGLIRMFAKAARPGRKRLRVPSAPALPALLGLPAGAAALKRLAAGVTARKTGKARPPRPAPGSFITDTFVCPQGEIDFRFYTPKGSAGRRMPLVVMLHGCTQTAADFAAGTAMNRLADAMGVLVLYPQQSPKANIGRCWNWHDPRNQVRGKGEPALIAALARHAIVLGRANPSRVYIAGISAGGTAAAIIGAAYPDLFAAVGVHSGVPLGNIRSLRSAVAAMRGKPRAGIGGKLPPQLPTIVFHGDQDRIVHPSNAGGFLGNLERSRPGPLVCRMATGRTDRGRDFTRRTYQNQSGRTLLEEWTVHGCGHGWSGGRASGSHTDPAGPDASREMLRFFLARRRGG</sequence>
<keyword evidence="2" id="KW-0378">Hydrolase</keyword>
<protein>
    <submittedName>
        <fullName evidence="3">PHB depolymerase family esterase</fullName>
    </submittedName>
</protein>
<dbReference type="PANTHER" id="PTHR43037">
    <property type="entry name" value="UNNAMED PRODUCT-RELATED"/>
    <property type="match status" value="1"/>
</dbReference>
<dbReference type="NCBIfam" id="TIGR01840">
    <property type="entry name" value="esterase_phb"/>
    <property type="match status" value="1"/>
</dbReference>
<evidence type="ECO:0000256" key="2">
    <source>
        <dbReference type="ARBA" id="ARBA00022801"/>
    </source>
</evidence>
<reference evidence="3 4" key="1">
    <citation type="submission" date="2019-02" db="EMBL/GenBank/DDBJ databases">
        <authorList>
            <person name="Zhang G."/>
        </authorList>
    </citation>
    <scope>NUCLEOTIDE SEQUENCE [LARGE SCALE GENOMIC DNA]</scope>
    <source>
        <strain evidence="3 4">CMB17</strain>
    </source>
</reference>
<dbReference type="InterPro" id="IPR010126">
    <property type="entry name" value="Esterase_phb"/>
</dbReference>
<evidence type="ECO:0000313" key="4">
    <source>
        <dbReference type="Proteomes" id="UP000292859"/>
    </source>
</evidence>
<dbReference type="EMBL" id="SIRL01000005">
    <property type="protein sequence ID" value="TBN50388.1"/>
    <property type="molecule type" value="Genomic_DNA"/>
</dbReference>
<dbReference type="Gene3D" id="3.40.50.1820">
    <property type="entry name" value="alpha/beta hydrolase"/>
    <property type="match status" value="1"/>
</dbReference>
<name>A0ABY1YK49_9RHOB</name>
<dbReference type="Pfam" id="PF10503">
    <property type="entry name" value="Esterase_PHB"/>
    <property type="match status" value="1"/>
</dbReference>
<accession>A0ABY1YK49</accession>
<dbReference type="Proteomes" id="UP000292859">
    <property type="component" value="Unassembled WGS sequence"/>
</dbReference>
<dbReference type="InterPro" id="IPR050955">
    <property type="entry name" value="Plant_Biomass_Hydrol_Est"/>
</dbReference>
<dbReference type="InterPro" id="IPR029058">
    <property type="entry name" value="AB_hydrolase_fold"/>
</dbReference>